<feature type="domain" description="DUF6950" evidence="1">
    <location>
        <begin position="10"/>
        <end position="125"/>
    </location>
</feature>
<name>A0AAU8AQE8_9RHOB</name>
<sequence>MASVITSRAALGAALEHMSGPWVWGSADCCTSACNAFLALHSIDPMACLRGTYQSFGGARRMIASFGGFLPMCEHLAERYHLTPGSGLPGELGVVQLNNGRHALALGTGTAWQAKSPAGTIAVPSVLRSWNA</sequence>
<dbReference type="AlphaFoldDB" id="A0AAU8AQE8"/>
<evidence type="ECO:0000313" key="2">
    <source>
        <dbReference type="EMBL" id="XCC96613.1"/>
    </source>
</evidence>
<organism evidence="2">
    <name type="scientific">Alloyangia sp. H15</name>
    <dbReference type="NCBI Taxonomy" id="3029062"/>
    <lineage>
        <taxon>Bacteria</taxon>
        <taxon>Pseudomonadati</taxon>
        <taxon>Pseudomonadota</taxon>
        <taxon>Alphaproteobacteria</taxon>
        <taxon>Rhodobacterales</taxon>
        <taxon>Roseobacteraceae</taxon>
        <taxon>Alloyangia</taxon>
    </lineage>
</organism>
<protein>
    <recommendedName>
        <fullName evidence="1">DUF6950 domain-containing protein</fullName>
    </recommendedName>
</protein>
<evidence type="ECO:0000259" key="1">
    <source>
        <dbReference type="Pfam" id="PF22262"/>
    </source>
</evidence>
<dbReference type="Pfam" id="PF22262">
    <property type="entry name" value="DUF6950"/>
    <property type="match status" value="1"/>
</dbReference>
<gene>
    <name evidence="2" type="ORF">PVT71_18260</name>
</gene>
<accession>A0AAU8AQE8</accession>
<dbReference type="EMBL" id="CP123385">
    <property type="protein sequence ID" value="XCC96613.1"/>
    <property type="molecule type" value="Genomic_DNA"/>
</dbReference>
<proteinExistence type="predicted"/>
<dbReference type="RefSeq" id="WP_353475510.1">
    <property type="nucleotide sequence ID" value="NZ_CP123385.1"/>
</dbReference>
<reference evidence="2" key="1">
    <citation type="submission" date="2023-02" db="EMBL/GenBank/DDBJ databases">
        <title>Description and genomic characterization of Salipiger bruguierae sp. nov., isolated from the sediment of mangrove plant Bruguiera sexangula.</title>
        <authorList>
            <person name="Long M."/>
        </authorList>
    </citation>
    <scope>NUCLEOTIDE SEQUENCE</scope>
    <source>
        <strain evidence="2">H15</strain>
    </source>
</reference>
<dbReference type="InterPro" id="IPR053802">
    <property type="entry name" value="DUF6950"/>
</dbReference>